<sequence length="37" mass="4242">MVRYSDKNGITIVPALFIKVINANHHTSFERPLKEAM</sequence>
<keyword evidence="2" id="KW-1185">Reference proteome</keyword>
<organism evidence="1 2">
    <name type="scientific">Zhouia amylolytica AD3</name>
    <dbReference type="NCBI Taxonomy" id="1286632"/>
    <lineage>
        <taxon>Bacteria</taxon>
        <taxon>Pseudomonadati</taxon>
        <taxon>Bacteroidota</taxon>
        <taxon>Flavobacteriia</taxon>
        <taxon>Flavobacteriales</taxon>
        <taxon>Flavobacteriaceae</taxon>
        <taxon>Zhouia</taxon>
    </lineage>
</organism>
<proteinExistence type="predicted"/>
<comment type="caution">
    <text evidence="1">The sequence shown here is derived from an EMBL/GenBank/DDBJ whole genome shotgun (WGS) entry which is preliminary data.</text>
</comment>
<dbReference type="EMBL" id="AYXY01000020">
    <property type="protein sequence ID" value="ETN95223.1"/>
    <property type="molecule type" value="Genomic_DNA"/>
</dbReference>
<gene>
    <name evidence="1" type="ORF">P278_19780</name>
</gene>
<dbReference type="Proteomes" id="UP000018850">
    <property type="component" value="Unassembled WGS sequence"/>
</dbReference>
<evidence type="ECO:0000313" key="1">
    <source>
        <dbReference type="EMBL" id="ETN95223.1"/>
    </source>
</evidence>
<accession>W2UMJ6</accession>
<protein>
    <submittedName>
        <fullName evidence="1">Uncharacterized protein</fullName>
    </submittedName>
</protein>
<reference evidence="1 2" key="2">
    <citation type="journal article" date="2016" name="Genome Announc.">
        <title>Draft Genome Sequence of Zhouia amylolytica AD3, Isolated from Tidal Flat Sediment.</title>
        <authorList>
            <person name="Jia B."/>
            <person name="Jin H.M."/>
            <person name="Lee H.J."/>
            <person name="Jeon C.O."/>
        </authorList>
    </citation>
    <scope>NUCLEOTIDE SEQUENCE [LARGE SCALE GENOMIC DNA]</scope>
    <source>
        <strain evidence="1 2">AD3</strain>
    </source>
</reference>
<reference evidence="2" key="1">
    <citation type="submission" date="2013-11" db="EMBL/GenBank/DDBJ databases">
        <title>Draft genome sequence from a member of Zhouia, isolated tidal flat.</title>
        <authorList>
            <person name="Jin H."/>
            <person name="Jeon C.O."/>
        </authorList>
    </citation>
    <scope>NUCLEOTIDE SEQUENCE [LARGE SCALE GENOMIC DNA]</scope>
    <source>
        <strain evidence="2">AD3</strain>
    </source>
</reference>
<dbReference type="AlphaFoldDB" id="W2UMJ6"/>
<evidence type="ECO:0000313" key="2">
    <source>
        <dbReference type="Proteomes" id="UP000018850"/>
    </source>
</evidence>
<name>W2UMJ6_9FLAO</name>